<comment type="similarity">
    <text evidence="1">Belongs to the peptidase C56 family.</text>
</comment>
<sequence length="182" mass="19800">MTTLHDMRIAILVHDLFEQAELASPKQALEAAGATTAVIAPKAGSVTGLHHDTKADKFKVDLVLDYARADDFHGLVLPGGVFNADALRMVPAAQAFVKAFEQAQKPIAVICHGPWLMVSAGLVRGRTLTSWPSLQDDIRNAGGTWVDQEVVTDRNWVSSRKPDDLPAFNRTFIELLAQHAHA</sequence>
<keyword evidence="4" id="KW-1185">Reference proteome</keyword>
<dbReference type="Gene3D" id="3.40.50.880">
    <property type="match status" value="1"/>
</dbReference>
<organism evidence="3 4">
    <name type="scientific">Ralstonia soli</name>
    <dbReference type="NCBI Taxonomy" id="2953896"/>
    <lineage>
        <taxon>Bacteria</taxon>
        <taxon>Pseudomonadati</taxon>
        <taxon>Pseudomonadota</taxon>
        <taxon>Betaproteobacteria</taxon>
        <taxon>Burkholderiales</taxon>
        <taxon>Burkholderiaceae</taxon>
        <taxon>Ralstonia</taxon>
    </lineage>
</organism>
<evidence type="ECO:0000313" key="3">
    <source>
        <dbReference type="EMBL" id="MCO5397004.1"/>
    </source>
</evidence>
<gene>
    <name evidence="3" type="ORF">NG900_02205</name>
</gene>
<keyword evidence="3" id="KW-0315">Glutamine amidotransferase</keyword>
<dbReference type="InterPro" id="IPR029062">
    <property type="entry name" value="Class_I_gatase-like"/>
</dbReference>
<evidence type="ECO:0000256" key="1">
    <source>
        <dbReference type="ARBA" id="ARBA00008542"/>
    </source>
</evidence>
<dbReference type="PANTHER" id="PTHR42733">
    <property type="entry name" value="DJ-1 PROTEIN"/>
    <property type="match status" value="1"/>
</dbReference>
<evidence type="ECO:0000259" key="2">
    <source>
        <dbReference type="Pfam" id="PF01965"/>
    </source>
</evidence>
<dbReference type="EMBL" id="JAMXHT010000001">
    <property type="protein sequence ID" value="MCO5397004.1"/>
    <property type="molecule type" value="Genomic_DNA"/>
</dbReference>
<reference evidence="3" key="2">
    <citation type="journal article" date="2023" name="Front. Microbiol.">
        <title>Ralstonia chuxiongensis sp. nov., Ralstonia mojiangensis sp. nov., and Ralstonia soli sp. nov., isolated from tobacco fields, are three novel species in the family Burkholderiaceae.</title>
        <authorList>
            <person name="Lu C.H."/>
            <person name="Zhang Y.Y."/>
            <person name="Jiang N."/>
            <person name="Chen W."/>
            <person name="Shao X."/>
            <person name="Zhao Z.M."/>
            <person name="Lu W.L."/>
            <person name="Hu X."/>
            <person name="Xi Y.X."/>
            <person name="Zou S.Y."/>
            <person name="Wei Q.J."/>
            <person name="Lin Z.L."/>
            <person name="Gong L."/>
            <person name="Gai X.T."/>
            <person name="Zhang L.Q."/>
            <person name="Li J.Y."/>
            <person name="Jin Y."/>
            <person name="Xia Z.Y."/>
        </authorList>
    </citation>
    <scope>NUCLEOTIDE SEQUENCE</scope>
    <source>
        <strain evidence="3">21MJYT02-11</strain>
    </source>
</reference>
<dbReference type="Proteomes" id="UP001162811">
    <property type="component" value="Unassembled WGS sequence"/>
</dbReference>
<comment type="caution">
    <text evidence="3">The sequence shown here is derived from an EMBL/GenBank/DDBJ whole genome shotgun (WGS) entry which is preliminary data.</text>
</comment>
<protein>
    <submittedName>
        <fullName evidence="3">Type 1 glutamine amidotransferase</fullName>
    </submittedName>
</protein>
<dbReference type="CDD" id="cd03134">
    <property type="entry name" value="GATase1_PfpI_like"/>
    <property type="match status" value="1"/>
</dbReference>
<name>A0ABT1AF37_9RALS</name>
<dbReference type="PROSITE" id="PS51276">
    <property type="entry name" value="PEPTIDASE_C56_PFPI"/>
    <property type="match status" value="1"/>
</dbReference>
<dbReference type="InterPro" id="IPR002818">
    <property type="entry name" value="DJ-1/PfpI"/>
</dbReference>
<dbReference type="PANTHER" id="PTHR42733:SF12">
    <property type="entry name" value="PROTEINASE"/>
    <property type="match status" value="1"/>
</dbReference>
<dbReference type="InterPro" id="IPR006286">
    <property type="entry name" value="C56_PfpI-like"/>
</dbReference>
<dbReference type="SUPFAM" id="SSF52317">
    <property type="entry name" value="Class I glutamine amidotransferase-like"/>
    <property type="match status" value="1"/>
</dbReference>
<reference evidence="3" key="1">
    <citation type="submission" date="2022-06" db="EMBL/GenBank/DDBJ databases">
        <authorList>
            <person name="Lu C.-H."/>
        </authorList>
    </citation>
    <scope>NUCLEOTIDE SEQUENCE</scope>
    <source>
        <strain evidence="3">21MJYT02-11</strain>
    </source>
</reference>
<dbReference type="RefSeq" id="WP_252676240.1">
    <property type="nucleotide sequence ID" value="NZ_JAMXHT010000001.1"/>
</dbReference>
<dbReference type="NCBIfam" id="TIGR01382">
    <property type="entry name" value="PfpI"/>
    <property type="match status" value="1"/>
</dbReference>
<proteinExistence type="inferred from homology"/>
<feature type="domain" description="DJ-1/PfpI" evidence="2">
    <location>
        <begin position="7"/>
        <end position="174"/>
    </location>
</feature>
<evidence type="ECO:0000313" key="4">
    <source>
        <dbReference type="Proteomes" id="UP001162811"/>
    </source>
</evidence>
<accession>A0ABT1AF37</accession>
<dbReference type="Pfam" id="PF01965">
    <property type="entry name" value="DJ-1_PfpI"/>
    <property type="match status" value="1"/>
</dbReference>